<gene>
    <name evidence="8" type="ORF">PVOR_30313</name>
</gene>
<dbReference type="InterPro" id="IPR003660">
    <property type="entry name" value="HAMP_dom"/>
</dbReference>
<evidence type="ECO:0000256" key="5">
    <source>
        <dbReference type="ARBA" id="ARBA00023136"/>
    </source>
</evidence>
<dbReference type="CDD" id="cd06225">
    <property type="entry name" value="HAMP"/>
    <property type="match status" value="1"/>
</dbReference>
<evidence type="ECO:0000256" key="1">
    <source>
        <dbReference type="ARBA" id="ARBA00004651"/>
    </source>
</evidence>
<evidence type="ECO:0000313" key="9">
    <source>
        <dbReference type="Proteomes" id="UP000003094"/>
    </source>
</evidence>
<feature type="transmembrane region" description="Helical" evidence="6">
    <location>
        <begin position="12"/>
        <end position="35"/>
    </location>
</feature>
<keyword evidence="4" id="KW-0808">Transferase</keyword>
<comment type="caution">
    <text evidence="8">The sequence shown here is derived from an EMBL/GenBank/DDBJ whole genome shotgun (WGS) entry which is preliminary data.</text>
</comment>
<sequence length="612" mass="70418">MKILNWNSIRTKLITFMIMATIIPTTISMIISYVMTTNSLKERAVVENMNLLYQGRLNLESYLEDMNRNSLTVYSDPDFFRSLYYSHENINASGRQSATLQSINKAISGARQVYLYVDGKREATLFAQDIARKTSDVALYPEIPDLKSHTVSIQPPHPLHTYGFQLAYPYEADQQVFTMYRVIERVPSSERLGILAIDLNMNFLSRISGQLFQPEHEQLYIVNEDGHVMYSGNEATLGRQIQEDWYSKIKESGHKEGHFEYNNKIYLYNNIKTSVSDWTMIKEIPSSYILSSAEKAAFVNISLLGVSLILIIIAMIWISVYITAPIRQLVGLMSQVKSGRMTVDISSDRKDEIGTLHRRFGSMMDTINNLILQEYKLKLANRTNQLRALQAQVNPHFMNNALQTIGTLALEHGMKRIYSLISALARMMRYSMYNTDKPVTLSTELDHIHDYVELQKERFENQFDFRYDVDESTLQVLIPKMLVQPLIENFFKHGMNPLTQDNYIALKSRRLSASIVQITVEDNGNGMQDEKFQALQEHLLLMEEMDLEQLQVHSEIEAEDSSGIGLINIMTRLRLYYRGKSKFNIENNQPHGFRVVLTINVEGETDEGINRG</sequence>
<dbReference type="Pfam" id="PF06580">
    <property type="entry name" value="His_kinase"/>
    <property type="match status" value="1"/>
</dbReference>
<dbReference type="SMART" id="SM00304">
    <property type="entry name" value="HAMP"/>
    <property type="match status" value="1"/>
</dbReference>
<dbReference type="InterPro" id="IPR010559">
    <property type="entry name" value="Sig_transdc_His_kin_internal"/>
</dbReference>
<dbReference type="GO" id="GO:0000155">
    <property type="term" value="F:phosphorelay sensor kinase activity"/>
    <property type="evidence" value="ECO:0007669"/>
    <property type="project" value="InterPro"/>
</dbReference>
<dbReference type="SUPFAM" id="SSF158472">
    <property type="entry name" value="HAMP domain-like"/>
    <property type="match status" value="1"/>
</dbReference>
<dbReference type="PANTHER" id="PTHR34220">
    <property type="entry name" value="SENSOR HISTIDINE KINASE YPDA"/>
    <property type="match status" value="1"/>
</dbReference>
<dbReference type="SUPFAM" id="SSF55874">
    <property type="entry name" value="ATPase domain of HSP90 chaperone/DNA topoisomerase II/histidine kinase"/>
    <property type="match status" value="1"/>
</dbReference>
<dbReference type="InterPro" id="IPR050640">
    <property type="entry name" value="Bact_2-comp_sensor_kinase"/>
</dbReference>
<dbReference type="GO" id="GO:0005886">
    <property type="term" value="C:plasma membrane"/>
    <property type="evidence" value="ECO:0007669"/>
    <property type="project" value="UniProtKB-SubCell"/>
</dbReference>
<keyword evidence="6" id="KW-1133">Transmembrane helix</keyword>
<dbReference type="Gene3D" id="3.30.450.20">
    <property type="entry name" value="PAS domain"/>
    <property type="match status" value="1"/>
</dbReference>
<dbReference type="InterPro" id="IPR036890">
    <property type="entry name" value="HATPase_C_sf"/>
</dbReference>
<comment type="subcellular location">
    <subcellularLocation>
        <location evidence="1">Cell membrane</location>
        <topology evidence="1">Multi-pass membrane protein</topology>
    </subcellularLocation>
</comment>
<dbReference type="AlphaFoldDB" id="A0A2R9SLZ6"/>
<dbReference type="Proteomes" id="UP000003094">
    <property type="component" value="Unassembled WGS sequence"/>
</dbReference>
<organism evidence="8 9">
    <name type="scientific">Paenibacillus vortex V453</name>
    <dbReference type="NCBI Taxonomy" id="715225"/>
    <lineage>
        <taxon>Bacteria</taxon>
        <taxon>Bacillati</taxon>
        <taxon>Bacillota</taxon>
        <taxon>Bacilli</taxon>
        <taxon>Bacillales</taxon>
        <taxon>Paenibacillaceae</taxon>
        <taxon>Paenibacillus</taxon>
    </lineage>
</organism>
<feature type="domain" description="HAMP" evidence="7">
    <location>
        <begin position="320"/>
        <end position="372"/>
    </location>
</feature>
<feature type="transmembrane region" description="Helical" evidence="6">
    <location>
        <begin position="297"/>
        <end position="324"/>
    </location>
</feature>
<evidence type="ECO:0000256" key="4">
    <source>
        <dbReference type="ARBA" id="ARBA00022679"/>
    </source>
</evidence>
<dbReference type="Gene3D" id="3.30.565.10">
    <property type="entry name" value="Histidine kinase-like ATPase, C-terminal domain"/>
    <property type="match status" value="1"/>
</dbReference>
<evidence type="ECO:0000259" key="7">
    <source>
        <dbReference type="PROSITE" id="PS50885"/>
    </source>
</evidence>
<dbReference type="Pfam" id="PF00672">
    <property type="entry name" value="HAMP"/>
    <property type="match status" value="1"/>
</dbReference>
<evidence type="ECO:0000256" key="6">
    <source>
        <dbReference type="SAM" id="Phobius"/>
    </source>
</evidence>
<evidence type="ECO:0000313" key="8">
    <source>
        <dbReference type="EMBL" id="EFU38389.1"/>
    </source>
</evidence>
<dbReference type="PANTHER" id="PTHR34220:SF7">
    <property type="entry name" value="SENSOR HISTIDINE KINASE YPDA"/>
    <property type="match status" value="1"/>
</dbReference>
<proteinExistence type="predicted"/>
<dbReference type="PROSITE" id="PS50885">
    <property type="entry name" value="HAMP"/>
    <property type="match status" value="1"/>
</dbReference>
<name>A0A2R9SLZ6_9BACL</name>
<protein>
    <submittedName>
        <fullName evidence="8">Putative sensor with HAMP domain protein</fullName>
    </submittedName>
</protein>
<dbReference type="Gene3D" id="1.10.8.500">
    <property type="entry name" value="HAMP domain in histidine kinase"/>
    <property type="match status" value="1"/>
</dbReference>
<keyword evidence="9" id="KW-1185">Reference proteome</keyword>
<keyword evidence="2" id="KW-1003">Cell membrane</keyword>
<accession>A0A2R9SLZ6</accession>
<keyword evidence="5 6" id="KW-0472">Membrane</keyword>
<evidence type="ECO:0000256" key="2">
    <source>
        <dbReference type="ARBA" id="ARBA00022475"/>
    </source>
</evidence>
<reference evidence="8 9" key="1">
    <citation type="journal article" date="2010" name="BMC Genomics">
        <title>Genome sequence of the pattern forming Paenibacillus vortex bacterium reveals potential for thriving in complex environments.</title>
        <authorList>
            <person name="Sirota-Madi A."/>
            <person name="Olender T."/>
            <person name="Helman Y."/>
            <person name="Ingham C."/>
            <person name="Brainis I."/>
            <person name="Roth D."/>
            <person name="Hagi E."/>
            <person name="Brodsky L."/>
            <person name="Leshkowitz D."/>
            <person name="Galatenko V."/>
            <person name="Nikolaev V."/>
            <person name="Mugasimangalam R.C."/>
            <person name="Bransburg-Zabary S."/>
            <person name="Gutnick D.L."/>
            <person name="Lancet D."/>
            <person name="Ben-Jacob E."/>
        </authorList>
    </citation>
    <scope>NUCLEOTIDE SEQUENCE [LARGE SCALE GENOMIC DNA]</scope>
    <source>
        <strain evidence="8 9">V453</strain>
    </source>
</reference>
<keyword evidence="6" id="KW-0812">Transmembrane</keyword>
<evidence type="ECO:0000256" key="3">
    <source>
        <dbReference type="ARBA" id="ARBA00022553"/>
    </source>
</evidence>
<dbReference type="EMBL" id="ADHJ01000053">
    <property type="protein sequence ID" value="EFU38389.1"/>
    <property type="molecule type" value="Genomic_DNA"/>
</dbReference>
<keyword evidence="3" id="KW-0597">Phosphoprotein</keyword>
<dbReference type="KEGG" id="pvo:PVOR_30313"/>